<reference evidence="2" key="1">
    <citation type="submission" date="2022-03" db="EMBL/GenBank/DDBJ databases">
        <authorList>
            <person name="Tunstrom K."/>
        </authorList>
    </citation>
    <scope>NUCLEOTIDE SEQUENCE</scope>
</reference>
<feature type="compositionally biased region" description="Acidic residues" evidence="1">
    <location>
        <begin position="53"/>
        <end position="70"/>
    </location>
</feature>
<dbReference type="AlphaFoldDB" id="A0AAU9TUV2"/>
<evidence type="ECO:0000313" key="3">
    <source>
        <dbReference type="Proteomes" id="UP001153954"/>
    </source>
</evidence>
<organism evidence="2 3">
    <name type="scientific">Euphydryas editha</name>
    <name type="common">Edith's checkerspot</name>
    <dbReference type="NCBI Taxonomy" id="104508"/>
    <lineage>
        <taxon>Eukaryota</taxon>
        <taxon>Metazoa</taxon>
        <taxon>Ecdysozoa</taxon>
        <taxon>Arthropoda</taxon>
        <taxon>Hexapoda</taxon>
        <taxon>Insecta</taxon>
        <taxon>Pterygota</taxon>
        <taxon>Neoptera</taxon>
        <taxon>Endopterygota</taxon>
        <taxon>Lepidoptera</taxon>
        <taxon>Glossata</taxon>
        <taxon>Ditrysia</taxon>
        <taxon>Papilionoidea</taxon>
        <taxon>Nymphalidae</taxon>
        <taxon>Nymphalinae</taxon>
        <taxon>Euphydryas</taxon>
    </lineage>
</organism>
<evidence type="ECO:0000256" key="1">
    <source>
        <dbReference type="SAM" id="MobiDB-lite"/>
    </source>
</evidence>
<comment type="caution">
    <text evidence="2">The sequence shown here is derived from an EMBL/GenBank/DDBJ whole genome shotgun (WGS) entry which is preliminary data.</text>
</comment>
<name>A0AAU9TUV2_EUPED</name>
<sequence>MNGSSSKSGGRRESEAGGCACGARPIPPEPAPPHPLRALDDMPPILRSNPLYTEEEEQEVVIIVDEEVTEGDPTGAPHVPRRAPSTSSGYGSAGGSHGRVSPNLPKNEQFEAEPVIRLSGSDKIEGSQSTSDSDGSPSCTLSRSLKDDIRACLGGCRWEKDVGHVVEAAVRGAGGINAARARLHAALLALHDPPTNRGPSLPYCGPGVRPGDVTMMPKNQMSLLISNDHILVPLAKDFSSPKYAQPSAGITFDYLVSPMTR</sequence>
<keyword evidence="3" id="KW-1185">Reference proteome</keyword>
<proteinExistence type="predicted"/>
<dbReference type="EMBL" id="CAKOGL010000008">
    <property type="protein sequence ID" value="CAH2089272.1"/>
    <property type="molecule type" value="Genomic_DNA"/>
</dbReference>
<protein>
    <submittedName>
        <fullName evidence="2">Uncharacterized protein</fullName>
    </submittedName>
</protein>
<feature type="compositionally biased region" description="Low complexity" evidence="1">
    <location>
        <begin position="126"/>
        <end position="138"/>
    </location>
</feature>
<evidence type="ECO:0000313" key="2">
    <source>
        <dbReference type="EMBL" id="CAH2089272.1"/>
    </source>
</evidence>
<feature type="region of interest" description="Disordered" evidence="1">
    <location>
        <begin position="120"/>
        <end position="140"/>
    </location>
</feature>
<gene>
    <name evidence="2" type="ORF">EEDITHA_LOCUS5344</name>
</gene>
<feature type="region of interest" description="Disordered" evidence="1">
    <location>
        <begin position="1"/>
        <end position="107"/>
    </location>
</feature>
<accession>A0AAU9TUV2</accession>
<dbReference type="Proteomes" id="UP001153954">
    <property type="component" value="Unassembled WGS sequence"/>
</dbReference>
<feature type="compositionally biased region" description="Pro residues" evidence="1">
    <location>
        <begin position="25"/>
        <end position="35"/>
    </location>
</feature>